<dbReference type="EMBL" id="HBUF01363289">
    <property type="protein sequence ID" value="CAG6722127.1"/>
    <property type="molecule type" value="Transcribed_RNA"/>
</dbReference>
<evidence type="ECO:0000313" key="1">
    <source>
        <dbReference type="EMBL" id="CAG6722127.1"/>
    </source>
</evidence>
<dbReference type="AlphaFoldDB" id="A0A8D8VIS0"/>
<protein>
    <submittedName>
        <fullName evidence="1">Uncharacterized protein</fullName>
    </submittedName>
</protein>
<organism evidence="1">
    <name type="scientific">Cacopsylla melanoneura</name>
    <dbReference type="NCBI Taxonomy" id="428564"/>
    <lineage>
        <taxon>Eukaryota</taxon>
        <taxon>Metazoa</taxon>
        <taxon>Ecdysozoa</taxon>
        <taxon>Arthropoda</taxon>
        <taxon>Hexapoda</taxon>
        <taxon>Insecta</taxon>
        <taxon>Pterygota</taxon>
        <taxon>Neoptera</taxon>
        <taxon>Paraneoptera</taxon>
        <taxon>Hemiptera</taxon>
        <taxon>Sternorrhyncha</taxon>
        <taxon>Psylloidea</taxon>
        <taxon>Psyllidae</taxon>
        <taxon>Psyllinae</taxon>
        <taxon>Cacopsylla</taxon>
    </lineage>
</organism>
<sequence>MMLKTRPLHSLLQDPTTNMSCMWASPSQGTLQKTFGPVLQLVPWSQTECFEFYSTTINWVPVCLLTSTTKHCSLSTMCTGLQVRVSRTSSLRNVRLLTTTLHIFQSWSASVIMIPTITVTQRSPSHVIVKMESNTTLCRQDL</sequence>
<accession>A0A8D8VIS0</accession>
<proteinExistence type="predicted"/>
<reference evidence="1" key="1">
    <citation type="submission" date="2021-05" db="EMBL/GenBank/DDBJ databases">
        <authorList>
            <person name="Alioto T."/>
            <person name="Alioto T."/>
            <person name="Gomez Garrido J."/>
        </authorList>
    </citation>
    <scope>NUCLEOTIDE SEQUENCE</scope>
</reference>
<name>A0A8D8VIS0_9HEMI</name>